<comment type="subcellular location">
    <subcellularLocation>
        <location evidence="1">Membrane</location>
        <topology evidence="1">Multi-pass membrane protein</topology>
    </subcellularLocation>
</comment>
<dbReference type="GO" id="GO:0016020">
    <property type="term" value="C:membrane"/>
    <property type="evidence" value="ECO:0007669"/>
    <property type="project" value="UniProtKB-SubCell"/>
</dbReference>
<feature type="compositionally biased region" description="Low complexity" evidence="7">
    <location>
        <begin position="526"/>
        <end position="538"/>
    </location>
</feature>
<dbReference type="OMA" id="MHHNRAH"/>
<evidence type="ECO:0000256" key="5">
    <source>
        <dbReference type="ARBA" id="ARBA00023136"/>
    </source>
</evidence>
<proteinExistence type="inferred from homology"/>
<dbReference type="PANTHER" id="PTHR23505:SF52">
    <property type="entry name" value="MAJOR FACILITATOR SUPERFAMILY PROTEIN"/>
    <property type="match status" value="1"/>
</dbReference>
<dbReference type="AlphaFoldDB" id="U6GEH7"/>
<sequence>MPICLSASERDLATAANVDARIRTQEETFTSVLILYTECWWNARSALPFTPATVNVNRAGQPTVGSGPPASSGVSSFYGHERQSKTREPGEFKLRASTARTQAVQESYVMVDAPFACFAFVCSAFFCYLQSVSQAISGLFWGLLADRTSRVRLLSIGCAGWGVVAIFLASSTFFWQFALLKVLNGVAMARLKGCILGAMMGGSLASLTVVEGVEGWRVAFFSAGVLSLFAAALVQIVAKEPRRHPVVILDEMRGVWALEGVKRNRESALYELYRRCNNFCRAALSRTFLLLLLQGICGYIPLHAFQFYTLYFQYVGMPDWQASLLTACPLVGGLLGSLFGGWLGDQAERINAFHGRPLVGQLGTLLALPLIYAGLLGIPRRPEYFGLYAVDMLFLGFAISWCPSGVNRPILSEIVEPDSRATVFATQIAIEGSVSALLGSPVIALLAESIFGYKTGVPFHTAADARRNTDALANALLVATAFPWTICFFLYGLMHFTYPKDSVAYEQYRSARSGANGNKKQRKSLPHASGSASPHAAN</sequence>
<dbReference type="Proteomes" id="UP000018050">
    <property type="component" value="Unassembled WGS sequence"/>
</dbReference>
<comment type="similarity">
    <text evidence="6">Belongs to the major facilitator superfamily. Spinster (TC 2.A.1.49) family.</text>
</comment>
<keyword evidence="4 8" id="KW-1133">Transmembrane helix</keyword>
<dbReference type="InterPro" id="IPR036259">
    <property type="entry name" value="MFS_trans_sf"/>
</dbReference>
<dbReference type="PANTHER" id="PTHR23505">
    <property type="entry name" value="SPINSTER"/>
    <property type="match status" value="1"/>
</dbReference>
<keyword evidence="10" id="KW-1185">Reference proteome</keyword>
<feature type="transmembrane region" description="Helical" evidence="8">
    <location>
        <begin position="216"/>
        <end position="238"/>
    </location>
</feature>
<evidence type="ECO:0000256" key="8">
    <source>
        <dbReference type="SAM" id="Phobius"/>
    </source>
</evidence>
<feature type="transmembrane region" description="Helical" evidence="8">
    <location>
        <begin position="153"/>
        <end position="179"/>
    </location>
</feature>
<dbReference type="GO" id="GO:0022857">
    <property type="term" value="F:transmembrane transporter activity"/>
    <property type="evidence" value="ECO:0007669"/>
    <property type="project" value="InterPro"/>
</dbReference>
<dbReference type="OrthoDB" id="440755at2759"/>
<keyword evidence="2" id="KW-0813">Transport</keyword>
<dbReference type="InterPro" id="IPR044770">
    <property type="entry name" value="MFS_spinster-like"/>
</dbReference>
<name>U6GEH7_EIMAC</name>
<dbReference type="VEuPathDB" id="ToxoDB:EAH_00008250"/>
<reference evidence="9" key="2">
    <citation type="submission" date="2013-10" db="EMBL/GenBank/DDBJ databases">
        <authorList>
            <person name="Aslett M."/>
        </authorList>
    </citation>
    <scope>NUCLEOTIDE SEQUENCE</scope>
    <source>
        <strain evidence="9">Houghton</strain>
    </source>
</reference>
<protein>
    <submittedName>
        <fullName evidence="9">Transmembrane domain-containing protein, putative</fullName>
    </submittedName>
</protein>
<dbReference type="RefSeq" id="XP_013251131.1">
    <property type="nucleotide sequence ID" value="XM_013395677.1"/>
</dbReference>
<feature type="transmembrane region" description="Helical" evidence="8">
    <location>
        <begin position="356"/>
        <end position="378"/>
    </location>
</feature>
<evidence type="ECO:0000256" key="7">
    <source>
        <dbReference type="SAM" id="MobiDB-lite"/>
    </source>
</evidence>
<keyword evidence="5 8" id="KW-0472">Membrane</keyword>
<reference evidence="9" key="1">
    <citation type="submission" date="2013-10" db="EMBL/GenBank/DDBJ databases">
        <title>Genomic analysis of the causative agents of coccidiosis in chickens.</title>
        <authorList>
            <person name="Reid A.J."/>
            <person name="Blake D."/>
            <person name="Billington K."/>
            <person name="Browne H."/>
            <person name="Dunn M."/>
            <person name="Hung S."/>
            <person name="Kawahara F."/>
            <person name="Miranda-Saavedra D."/>
            <person name="Mourier T."/>
            <person name="Nagra H."/>
            <person name="Otto T.D."/>
            <person name="Rawlings N."/>
            <person name="Sanchez A."/>
            <person name="Sanders M."/>
            <person name="Subramaniam C."/>
            <person name="Tay Y."/>
            <person name="Dear P."/>
            <person name="Doerig C."/>
            <person name="Gruber A."/>
            <person name="Parkinson J."/>
            <person name="Shirley M."/>
            <person name="Wan K.L."/>
            <person name="Berriman M."/>
            <person name="Tomley F."/>
            <person name="Pain A."/>
        </authorList>
    </citation>
    <scope>NUCLEOTIDE SEQUENCE</scope>
    <source>
        <strain evidence="9">Houghton</strain>
    </source>
</reference>
<feature type="transmembrane region" description="Helical" evidence="8">
    <location>
        <begin position="115"/>
        <end position="141"/>
    </location>
</feature>
<evidence type="ECO:0000313" key="9">
    <source>
        <dbReference type="EMBL" id="CDI78656.1"/>
    </source>
</evidence>
<evidence type="ECO:0000256" key="2">
    <source>
        <dbReference type="ARBA" id="ARBA00022448"/>
    </source>
</evidence>
<feature type="transmembrane region" description="Helical" evidence="8">
    <location>
        <begin position="191"/>
        <end position="210"/>
    </location>
</feature>
<dbReference type="GeneID" id="25268895"/>
<feature type="transmembrane region" description="Helical" evidence="8">
    <location>
        <begin position="471"/>
        <end position="493"/>
    </location>
</feature>
<keyword evidence="3 8" id="KW-0812">Transmembrane</keyword>
<evidence type="ECO:0000313" key="10">
    <source>
        <dbReference type="Proteomes" id="UP000018050"/>
    </source>
</evidence>
<dbReference type="EMBL" id="HG670901">
    <property type="protein sequence ID" value="CDI78656.1"/>
    <property type="molecule type" value="Genomic_DNA"/>
</dbReference>
<feature type="transmembrane region" description="Helical" evidence="8">
    <location>
        <begin position="283"/>
        <end position="302"/>
    </location>
</feature>
<feature type="transmembrane region" description="Helical" evidence="8">
    <location>
        <begin position="322"/>
        <end position="344"/>
    </location>
</feature>
<gene>
    <name evidence="9" type="ORF">EAH_00008250</name>
</gene>
<evidence type="ECO:0000256" key="1">
    <source>
        <dbReference type="ARBA" id="ARBA00004141"/>
    </source>
</evidence>
<feature type="transmembrane region" description="Helical" evidence="8">
    <location>
        <begin position="384"/>
        <end position="402"/>
    </location>
</feature>
<dbReference type="InterPro" id="IPR011701">
    <property type="entry name" value="MFS"/>
</dbReference>
<dbReference type="SUPFAM" id="SSF103473">
    <property type="entry name" value="MFS general substrate transporter"/>
    <property type="match status" value="1"/>
</dbReference>
<accession>U6GEH7</accession>
<dbReference type="Pfam" id="PF07690">
    <property type="entry name" value="MFS_1"/>
    <property type="match status" value="1"/>
</dbReference>
<evidence type="ECO:0000256" key="4">
    <source>
        <dbReference type="ARBA" id="ARBA00022989"/>
    </source>
</evidence>
<feature type="region of interest" description="Disordered" evidence="7">
    <location>
        <begin position="513"/>
        <end position="538"/>
    </location>
</feature>
<dbReference type="Gene3D" id="1.20.1250.20">
    <property type="entry name" value="MFS general substrate transporter like domains"/>
    <property type="match status" value="1"/>
</dbReference>
<evidence type="ECO:0000256" key="6">
    <source>
        <dbReference type="ARBA" id="ARBA00024338"/>
    </source>
</evidence>
<evidence type="ECO:0000256" key="3">
    <source>
        <dbReference type="ARBA" id="ARBA00022692"/>
    </source>
</evidence>
<organism evidence="9 10">
    <name type="scientific">Eimeria acervulina</name>
    <name type="common">Coccidian parasite</name>
    <dbReference type="NCBI Taxonomy" id="5801"/>
    <lineage>
        <taxon>Eukaryota</taxon>
        <taxon>Sar</taxon>
        <taxon>Alveolata</taxon>
        <taxon>Apicomplexa</taxon>
        <taxon>Conoidasida</taxon>
        <taxon>Coccidia</taxon>
        <taxon>Eucoccidiorida</taxon>
        <taxon>Eimeriorina</taxon>
        <taxon>Eimeriidae</taxon>
        <taxon>Eimeria</taxon>
    </lineage>
</organism>